<keyword evidence="1" id="KW-0812">Transmembrane</keyword>
<keyword evidence="1" id="KW-0472">Membrane</keyword>
<reference evidence="2" key="2">
    <citation type="journal article" date="2015" name="Data Brief">
        <title>Shoot transcriptome of the giant reed, Arundo donax.</title>
        <authorList>
            <person name="Barrero R.A."/>
            <person name="Guerrero F.D."/>
            <person name="Moolhuijzen P."/>
            <person name="Goolsby J.A."/>
            <person name="Tidwell J."/>
            <person name="Bellgard S.E."/>
            <person name="Bellgard M.I."/>
        </authorList>
    </citation>
    <scope>NUCLEOTIDE SEQUENCE</scope>
    <source>
        <tissue evidence="2">Shoot tissue taken approximately 20 cm above the soil surface</tissue>
    </source>
</reference>
<name>A0A0A9G9Z8_ARUDO</name>
<evidence type="ECO:0000256" key="1">
    <source>
        <dbReference type="SAM" id="Phobius"/>
    </source>
</evidence>
<evidence type="ECO:0000313" key="2">
    <source>
        <dbReference type="EMBL" id="JAE20269.1"/>
    </source>
</evidence>
<sequence>MLLCNSLLIPFVFPGMIIFMESFIFECVPFLEFECDPFLEIRGNS</sequence>
<proteinExistence type="predicted"/>
<protein>
    <submittedName>
        <fullName evidence="2">Uncharacterized protein</fullName>
    </submittedName>
</protein>
<dbReference type="EMBL" id="GBRH01177627">
    <property type="protein sequence ID" value="JAE20269.1"/>
    <property type="molecule type" value="Transcribed_RNA"/>
</dbReference>
<feature type="transmembrane region" description="Helical" evidence="1">
    <location>
        <begin position="7"/>
        <end position="25"/>
    </location>
</feature>
<dbReference type="AlphaFoldDB" id="A0A0A9G9Z8"/>
<reference evidence="2" key="1">
    <citation type="submission" date="2014-09" db="EMBL/GenBank/DDBJ databases">
        <authorList>
            <person name="Magalhaes I.L.F."/>
            <person name="Oliveira U."/>
            <person name="Santos F.R."/>
            <person name="Vidigal T.H.D.A."/>
            <person name="Brescovit A.D."/>
            <person name="Santos A.J."/>
        </authorList>
    </citation>
    <scope>NUCLEOTIDE SEQUENCE</scope>
    <source>
        <tissue evidence="2">Shoot tissue taken approximately 20 cm above the soil surface</tissue>
    </source>
</reference>
<keyword evidence="1" id="KW-1133">Transmembrane helix</keyword>
<accession>A0A0A9G9Z8</accession>
<organism evidence="2">
    <name type="scientific">Arundo donax</name>
    <name type="common">Giant reed</name>
    <name type="synonym">Donax arundinaceus</name>
    <dbReference type="NCBI Taxonomy" id="35708"/>
    <lineage>
        <taxon>Eukaryota</taxon>
        <taxon>Viridiplantae</taxon>
        <taxon>Streptophyta</taxon>
        <taxon>Embryophyta</taxon>
        <taxon>Tracheophyta</taxon>
        <taxon>Spermatophyta</taxon>
        <taxon>Magnoliopsida</taxon>
        <taxon>Liliopsida</taxon>
        <taxon>Poales</taxon>
        <taxon>Poaceae</taxon>
        <taxon>PACMAD clade</taxon>
        <taxon>Arundinoideae</taxon>
        <taxon>Arundineae</taxon>
        <taxon>Arundo</taxon>
    </lineage>
</organism>